<dbReference type="InterPro" id="IPR019734">
    <property type="entry name" value="TPR_rpt"/>
</dbReference>
<feature type="region of interest" description="Disordered" evidence="4">
    <location>
        <begin position="323"/>
        <end position="342"/>
    </location>
</feature>
<dbReference type="InterPro" id="IPR011990">
    <property type="entry name" value="TPR-like_helical_dom_sf"/>
</dbReference>
<evidence type="ECO:0000256" key="2">
    <source>
        <dbReference type="ARBA" id="ARBA00022803"/>
    </source>
</evidence>
<dbReference type="EMBL" id="JARBJD010000299">
    <property type="protein sequence ID" value="KAK2944443.1"/>
    <property type="molecule type" value="Genomic_DNA"/>
</dbReference>
<comment type="caution">
    <text evidence="5">The sequence shown here is derived from an EMBL/GenBank/DDBJ whole genome shotgun (WGS) entry which is preliminary data.</text>
</comment>
<feature type="repeat" description="TPR" evidence="3">
    <location>
        <begin position="406"/>
        <end position="439"/>
    </location>
</feature>
<evidence type="ECO:0000313" key="5">
    <source>
        <dbReference type="EMBL" id="KAK2944443.1"/>
    </source>
</evidence>
<feature type="compositionally biased region" description="Basic and acidic residues" evidence="4">
    <location>
        <begin position="130"/>
        <end position="141"/>
    </location>
</feature>
<proteinExistence type="predicted"/>
<dbReference type="SMART" id="SM00028">
    <property type="entry name" value="TPR"/>
    <property type="match status" value="5"/>
</dbReference>
<name>A0ABQ9WYP5_9EUKA</name>
<dbReference type="Proteomes" id="UP001281761">
    <property type="component" value="Unassembled WGS sequence"/>
</dbReference>
<evidence type="ECO:0000256" key="3">
    <source>
        <dbReference type="PROSITE-ProRule" id="PRU00339"/>
    </source>
</evidence>
<evidence type="ECO:0000256" key="4">
    <source>
        <dbReference type="SAM" id="MobiDB-lite"/>
    </source>
</evidence>
<evidence type="ECO:0000313" key="6">
    <source>
        <dbReference type="Proteomes" id="UP001281761"/>
    </source>
</evidence>
<evidence type="ECO:0000256" key="1">
    <source>
        <dbReference type="ARBA" id="ARBA00022737"/>
    </source>
</evidence>
<reference evidence="5 6" key="1">
    <citation type="journal article" date="2022" name="bioRxiv">
        <title>Genomics of Preaxostyla Flagellates Illuminates Evolutionary Transitions and the Path Towards Mitochondrial Loss.</title>
        <authorList>
            <person name="Novak L.V.F."/>
            <person name="Treitli S.C."/>
            <person name="Pyrih J."/>
            <person name="Halakuc P."/>
            <person name="Pipaliya S.V."/>
            <person name="Vacek V."/>
            <person name="Brzon O."/>
            <person name="Soukal P."/>
            <person name="Eme L."/>
            <person name="Dacks J.B."/>
            <person name="Karnkowska A."/>
            <person name="Elias M."/>
            <person name="Hampl V."/>
        </authorList>
    </citation>
    <scope>NUCLEOTIDE SEQUENCE [LARGE SCALE GENOMIC DNA]</scope>
    <source>
        <strain evidence="5">NAU3</strain>
        <tissue evidence="5">Gut</tissue>
    </source>
</reference>
<accession>A0ABQ9WYP5</accession>
<feature type="region of interest" description="Disordered" evidence="4">
    <location>
        <begin position="218"/>
        <end position="242"/>
    </location>
</feature>
<feature type="region of interest" description="Disordered" evidence="4">
    <location>
        <begin position="116"/>
        <end position="141"/>
    </location>
</feature>
<feature type="repeat" description="TPR" evidence="3">
    <location>
        <begin position="145"/>
        <end position="178"/>
    </location>
</feature>
<sequence length="508" mass="57630">MKNVNDLKQEREDICKKLELNPTDTALQQQLHDLGPPRDPKIIMKSKFQHIKDLAASHPTLSLEFSDPSFQEMLEAFQTNPGLAMKRYARDNRAMQLLLLAIGVDETAGTSLPLSKISAKYHSKPPPRQPQDDSKEDQQSLELKAQKAKDLGNQEYKQRNFGVAVHYYNEAITYHPSNITYYLNKAACLIEMGNAVKTPNDPIPASIWVTEKCTLDENGKERTMPPGSGIYPRTARSEAGPQDPLQLRKNEFYDAAIFSTEEGLCRSKQSNPSPEMIAKAWFRIGTAQMKKGQFALAKKSLLRSRDECETEDIIKKLKEIDGMLPPADRKEQEEQERSEKARLDGNKLFMQGDFEEALKLYTVALQHNSKDARLFSNRAACYIKLRKWNQAIEECECAIRLDPTFMKPYLRKASCHEQAKNIQEAFATLDAALKIDPNNPDVTLACHDTYKRHHSSQVNAFIDEDLSSTMKEVLRDVRKESTSSQKYFDASHIVETLEALLQTGASKT</sequence>
<gene>
    <name evidence="5" type="ORF">BLNAU_20647</name>
</gene>
<keyword evidence="2 3" id="KW-0802">TPR repeat</keyword>
<dbReference type="SUPFAM" id="SSF48452">
    <property type="entry name" value="TPR-like"/>
    <property type="match status" value="3"/>
</dbReference>
<dbReference type="PANTHER" id="PTHR22904">
    <property type="entry name" value="TPR REPEAT CONTAINING PROTEIN"/>
    <property type="match status" value="1"/>
</dbReference>
<dbReference type="Gene3D" id="1.10.260.100">
    <property type="match status" value="1"/>
</dbReference>
<feature type="repeat" description="TPR" evidence="3">
    <location>
        <begin position="372"/>
        <end position="405"/>
    </location>
</feature>
<dbReference type="PANTHER" id="PTHR22904:SF523">
    <property type="entry name" value="STRESS-INDUCED-PHOSPHOPROTEIN 1"/>
    <property type="match status" value="1"/>
</dbReference>
<organism evidence="5 6">
    <name type="scientific">Blattamonas nauphoetae</name>
    <dbReference type="NCBI Taxonomy" id="2049346"/>
    <lineage>
        <taxon>Eukaryota</taxon>
        <taxon>Metamonada</taxon>
        <taxon>Preaxostyla</taxon>
        <taxon>Oxymonadida</taxon>
        <taxon>Blattamonas</taxon>
    </lineage>
</organism>
<dbReference type="Pfam" id="PF13181">
    <property type="entry name" value="TPR_8"/>
    <property type="match status" value="2"/>
</dbReference>
<protein>
    <submittedName>
        <fullName evidence="5">Stress-induced-phosphoprotein</fullName>
    </submittedName>
</protein>
<keyword evidence="6" id="KW-1185">Reference proteome</keyword>
<dbReference type="Gene3D" id="1.25.40.10">
    <property type="entry name" value="Tetratricopeptide repeat domain"/>
    <property type="match status" value="2"/>
</dbReference>
<keyword evidence="1" id="KW-0677">Repeat</keyword>
<dbReference type="Pfam" id="PF00515">
    <property type="entry name" value="TPR_1"/>
    <property type="match status" value="1"/>
</dbReference>
<dbReference type="PROSITE" id="PS50005">
    <property type="entry name" value="TPR"/>
    <property type="match status" value="3"/>
</dbReference>